<evidence type="ECO:0000313" key="3">
    <source>
        <dbReference type="Proteomes" id="UP000325081"/>
    </source>
</evidence>
<organism evidence="2 3">
    <name type="scientific">Striga asiatica</name>
    <name type="common">Asiatic witchweed</name>
    <name type="synonym">Buchnera asiatica</name>
    <dbReference type="NCBI Taxonomy" id="4170"/>
    <lineage>
        <taxon>Eukaryota</taxon>
        <taxon>Viridiplantae</taxon>
        <taxon>Streptophyta</taxon>
        <taxon>Embryophyta</taxon>
        <taxon>Tracheophyta</taxon>
        <taxon>Spermatophyta</taxon>
        <taxon>Magnoliopsida</taxon>
        <taxon>eudicotyledons</taxon>
        <taxon>Gunneridae</taxon>
        <taxon>Pentapetalae</taxon>
        <taxon>asterids</taxon>
        <taxon>lamiids</taxon>
        <taxon>Lamiales</taxon>
        <taxon>Orobanchaceae</taxon>
        <taxon>Buchnereae</taxon>
        <taxon>Striga</taxon>
    </lineage>
</organism>
<dbReference type="Proteomes" id="UP000325081">
    <property type="component" value="Unassembled WGS sequence"/>
</dbReference>
<dbReference type="AlphaFoldDB" id="A0A5A7R7P3"/>
<proteinExistence type="predicted"/>
<protein>
    <submittedName>
        <fullName evidence="2">Uncharacterized protein</fullName>
    </submittedName>
</protein>
<comment type="caution">
    <text evidence="2">The sequence shown here is derived from an EMBL/GenBank/DDBJ whole genome shotgun (WGS) entry which is preliminary data.</text>
</comment>
<feature type="non-terminal residue" evidence="2">
    <location>
        <position position="1"/>
    </location>
</feature>
<keyword evidence="3" id="KW-1185">Reference proteome</keyword>
<name>A0A5A7R7P3_STRAF</name>
<feature type="region of interest" description="Disordered" evidence="1">
    <location>
        <begin position="154"/>
        <end position="179"/>
    </location>
</feature>
<feature type="compositionally biased region" description="Polar residues" evidence="1">
    <location>
        <begin position="169"/>
        <end position="179"/>
    </location>
</feature>
<evidence type="ECO:0000313" key="2">
    <source>
        <dbReference type="EMBL" id="GER52291.1"/>
    </source>
</evidence>
<sequence length="179" mass="19583">PPPSTAAVDSRRKSPPPEATRDYRTQSHSPVPSRVLPSSGPSSQQHNPAPLCLAVPACSFPLIDRGNEEANRATIGTVEVVLALASRGVKVLVAVRGRRAAEDGERAKSAAGQSRKALRRKRRRKLMEAGLGWWGQVQTPLRRAHATERHLWAGPEAYGNLEKSRSRETLSLQQNLPHE</sequence>
<dbReference type="EMBL" id="BKCP01010182">
    <property type="protein sequence ID" value="GER52291.1"/>
    <property type="molecule type" value="Genomic_DNA"/>
</dbReference>
<reference evidence="3" key="1">
    <citation type="journal article" date="2019" name="Curr. Biol.">
        <title>Genome Sequence of Striga asiatica Provides Insight into the Evolution of Plant Parasitism.</title>
        <authorList>
            <person name="Yoshida S."/>
            <person name="Kim S."/>
            <person name="Wafula E.K."/>
            <person name="Tanskanen J."/>
            <person name="Kim Y.M."/>
            <person name="Honaas L."/>
            <person name="Yang Z."/>
            <person name="Spallek T."/>
            <person name="Conn C.E."/>
            <person name="Ichihashi Y."/>
            <person name="Cheong K."/>
            <person name="Cui S."/>
            <person name="Der J.P."/>
            <person name="Gundlach H."/>
            <person name="Jiao Y."/>
            <person name="Hori C."/>
            <person name="Ishida J.K."/>
            <person name="Kasahara H."/>
            <person name="Kiba T."/>
            <person name="Kim M.S."/>
            <person name="Koo N."/>
            <person name="Laohavisit A."/>
            <person name="Lee Y.H."/>
            <person name="Lumba S."/>
            <person name="McCourt P."/>
            <person name="Mortimer J.C."/>
            <person name="Mutuku J.M."/>
            <person name="Nomura T."/>
            <person name="Sasaki-Sekimoto Y."/>
            <person name="Seto Y."/>
            <person name="Wang Y."/>
            <person name="Wakatake T."/>
            <person name="Sakakibara H."/>
            <person name="Demura T."/>
            <person name="Yamaguchi S."/>
            <person name="Yoneyama K."/>
            <person name="Manabe R.I."/>
            <person name="Nelson D.C."/>
            <person name="Schulman A.H."/>
            <person name="Timko M.P."/>
            <person name="dePamphilis C.W."/>
            <person name="Choi D."/>
            <person name="Shirasu K."/>
        </authorList>
    </citation>
    <scope>NUCLEOTIDE SEQUENCE [LARGE SCALE GENOMIC DNA]</scope>
    <source>
        <strain evidence="3">cv. UVA1</strain>
    </source>
</reference>
<gene>
    <name evidence="2" type="ORF">STAS_29739</name>
</gene>
<feature type="region of interest" description="Disordered" evidence="1">
    <location>
        <begin position="1"/>
        <end position="48"/>
    </location>
</feature>
<accession>A0A5A7R7P3</accession>
<evidence type="ECO:0000256" key="1">
    <source>
        <dbReference type="SAM" id="MobiDB-lite"/>
    </source>
</evidence>